<feature type="signal peptide" evidence="10">
    <location>
        <begin position="1"/>
        <end position="18"/>
    </location>
</feature>
<protein>
    <recommendedName>
        <fullName evidence="4">Protein ROT1</fullName>
    </recommendedName>
    <alternativeName>
        <fullName evidence="3">Protein rot1</fullName>
    </alternativeName>
</protein>
<comment type="subcellular location">
    <subcellularLocation>
        <location evidence="1">Endoplasmic reticulum membrane</location>
        <topology evidence="1">Single-pass type I membrane protein</topology>
    </subcellularLocation>
</comment>
<evidence type="ECO:0000256" key="8">
    <source>
        <dbReference type="ARBA" id="ARBA00022989"/>
    </source>
</evidence>
<evidence type="ECO:0000256" key="2">
    <source>
        <dbReference type="ARBA" id="ARBA00007149"/>
    </source>
</evidence>
<dbReference type="GO" id="GO:0005789">
    <property type="term" value="C:endoplasmic reticulum membrane"/>
    <property type="evidence" value="ECO:0007669"/>
    <property type="project" value="UniProtKB-SubCell"/>
</dbReference>
<comment type="similarity">
    <text evidence="2">Belongs to the ROT1 family.</text>
</comment>
<evidence type="ECO:0000256" key="7">
    <source>
        <dbReference type="ARBA" id="ARBA00022824"/>
    </source>
</evidence>
<keyword evidence="12" id="KW-1185">Reference proteome</keyword>
<keyword evidence="7" id="KW-0256">Endoplasmic reticulum</keyword>
<evidence type="ECO:0000256" key="4">
    <source>
        <dbReference type="ARBA" id="ARBA00017291"/>
    </source>
</evidence>
<sequence length="226" mass="25311">MKPTSLLLALASLSAIIAQEVVTVDQGEQIQFDAEHNATSLIGTWSSGSQSVQTGPGFANPRNRSFTYPRNTGVSYSFTDDGWYEISRYRLQANGQDPTCITGLIFWVHGKYQMLSNGSLYMIPNGDGFQQIQNRCSANSNQILDYNETELYNSWRIYQDATNGFRLQMQQFDNQSLAPQYQVSTTPNMLPKAQLTQTQTQVLNRRGLNGAANAATLLKRWWSGTD</sequence>
<keyword evidence="6 10" id="KW-0732">Signal</keyword>
<feature type="chain" id="PRO_5034426119" description="Protein ROT1" evidence="10">
    <location>
        <begin position="19"/>
        <end position="226"/>
    </location>
</feature>
<gene>
    <name evidence="11" type="ORF">D9758_009939</name>
</gene>
<dbReference type="OrthoDB" id="5327821at2759"/>
<keyword evidence="9" id="KW-0472">Membrane</keyword>
<evidence type="ECO:0000256" key="1">
    <source>
        <dbReference type="ARBA" id="ARBA00004115"/>
    </source>
</evidence>
<dbReference type="GO" id="GO:0051082">
    <property type="term" value="F:unfolded protein binding"/>
    <property type="evidence" value="ECO:0007669"/>
    <property type="project" value="TreeGrafter"/>
</dbReference>
<dbReference type="EMBL" id="JAACJM010000105">
    <property type="protein sequence ID" value="KAF5346137.1"/>
    <property type="molecule type" value="Genomic_DNA"/>
</dbReference>
<organism evidence="11 12">
    <name type="scientific">Tetrapyrgos nigripes</name>
    <dbReference type="NCBI Taxonomy" id="182062"/>
    <lineage>
        <taxon>Eukaryota</taxon>
        <taxon>Fungi</taxon>
        <taxon>Dikarya</taxon>
        <taxon>Basidiomycota</taxon>
        <taxon>Agaricomycotina</taxon>
        <taxon>Agaricomycetes</taxon>
        <taxon>Agaricomycetidae</taxon>
        <taxon>Agaricales</taxon>
        <taxon>Marasmiineae</taxon>
        <taxon>Marasmiaceae</taxon>
        <taxon>Tetrapyrgos</taxon>
    </lineage>
</organism>
<evidence type="ECO:0000256" key="6">
    <source>
        <dbReference type="ARBA" id="ARBA00022729"/>
    </source>
</evidence>
<evidence type="ECO:0000313" key="11">
    <source>
        <dbReference type="EMBL" id="KAF5346137.1"/>
    </source>
</evidence>
<dbReference type="AlphaFoldDB" id="A0A8H5FRI4"/>
<evidence type="ECO:0000256" key="10">
    <source>
        <dbReference type="SAM" id="SignalP"/>
    </source>
</evidence>
<evidence type="ECO:0000256" key="3">
    <source>
        <dbReference type="ARBA" id="ARBA00016195"/>
    </source>
</evidence>
<dbReference type="InterPro" id="IPR019623">
    <property type="entry name" value="Rot1"/>
</dbReference>
<dbReference type="PANTHER" id="PTHR28090">
    <property type="entry name" value="PROTEIN ROT1"/>
    <property type="match status" value="1"/>
</dbReference>
<dbReference type="PANTHER" id="PTHR28090:SF1">
    <property type="entry name" value="PROTEIN ROT1"/>
    <property type="match status" value="1"/>
</dbReference>
<accession>A0A8H5FRI4</accession>
<proteinExistence type="inferred from homology"/>
<evidence type="ECO:0000256" key="5">
    <source>
        <dbReference type="ARBA" id="ARBA00022692"/>
    </source>
</evidence>
<evidence type="ECO:0000256" key="9">
    <source>
        <dbReference type="ARBA" id="ARBA00023136"/>
    </source>
</evidence>
<keyword evidence="5" id="KW-0812">Transmembrane</keyword>
<evidence type="ECO:0000313" key="12">
    <source>
        <dbReference type="Proteomes" id="UP000559256"/>
    </source>
</evidence>
<keyword evidence="8" id="KW-1133">Transmembrane helix</keyword>
<dbReference type="Proteomes" id="UP000559256">
    <property type="component" value="Unassembled WGS sequence"/>
</dbReference>
<name>A0A8H5FRI4_9AGAR</name>
<comment type="caution">
    <text evidence="11">The sequence shown here is derived from an EMBL/GenBank/DDBJ whole genome shotgun (WGS) entry which is preliminary data.</text>
</comment>
<dbReference type="GO" id="GO:0006458">
    <property type="term" value="P:'de novo' protein folding"/>
    <property type="evidence" value="ECO:0007669"/>
    <property type="project" value="InterPro"/>
</dbReference>
<dbReference type="Pfam" id="PF10681">
    <property type="entry name" value="Rot1"/>
    <property type="match status" value="1"/>
</dbReference>
<reference evidence="11 12" key="1">
    <citation type="journal article" date="2020" name="ISME J.">
        <title>Uncovering the hidden diversity of litter-decomposition mechanisms in mushroom-forming fungi.</title>
        <authorList>
            <person name="Floudas D."/>
            <person name="Bentzer J."/>
            <person name="Ahren D."/>
            <person name="Johansson T."/>
            <person name="Persson P."/>
            <person name="Tunlid A."/>
        </authorList>
    </citation>
    <scope>NUCLEOTIDE SEQUENCE [LARGE SCALE GENOMIC DNA]</scope>
    <source>
        <strain evidence="11 12">CBS 291.85</strain>
    </source>
</reference>